<dbReference type="InterPro" id="IPR000600">
    <property type="entry name" value="ROK"/>
</dbReference>
<dbReference type="EMBL" id="JBAKBE010000003">
    <property type="protein sequence ID" value="MEH0095840.1"/>
    <property type="molecule type" value="Genomic_DNA"/>
</dbReference>
<dbReference type="Proteomes" id="UP001380822">
    <property type="component" value="Unassembled WGS sequence"/>
</dbReference>
<dbReference type="InterPro" id="IPR036388">
    <property type="entry name" value="WH-like_DNA-bd_sf"/>
</dbReference>
<protein>
    <submittedName>
        <fullName evidence="1">ROK family transcriptional regulator</fullName>
    </submittedName>
</protein>
<comment type="caution">
    <text evidence="1">The sequence shown here is derived from an EMBL/GenBank/DDBJ whole genome shotgun (WGS) entry which is preliminary data.</text>
</comment>
<name>A0ABU7ZL04_9HYPH</name>
<dbReference type="InterPro" id="IPR036390">
    <property type="entry name" value="WH_DNA-bd_sf"/>
</dbReference>
<evidence type="ECO:0000313" key="2">
    <source>
        <dbReference type="Proteomes" id="UP001380822"/>
    </source>
</evidence>
<sequence>MLTRQHPLEGIGRTQADMLKHLRRKGMASRVQLAEMCGITTAAVSTMTRDLIERGIIVEGARRSGGRGAPHIDLTLSEKAGYAIGLHANRFAVSVALLDFRGNLVGEWQERGSFESFSGLLDAVGRLKGELLSASAIDPRLLIGAGIAMPTRFHQQTASLDLAQEVIGWTGSDLATALEETLGCPVMIENDANAAAMGELTMGNAATHENFVYLYLSEGIGSGIIVNGELYRGHAGNAGEVGALRARGRSRPSFDDLASWCLDHAGVIPEGRSAGEWTAYLEQHEAVLETWLAKAGPETATLAFMIAAILAPSAIYLGGTLPWSVRKRLAGWLEFATSDPFEGARVLQPQILVPQNSATDAVAFGAAAMILHELRG</sequence>
<dbReference type="InterPro" id="IPR043129">
    <property type="entry name" value="ATPase_NBD"/>
</dbReference>
<dbReference type="Gene3D" id="3.30.420.40">
    <property type="match status" value="2"/>
</dbReference>
<dbReference type="Pfam" id="PF13412">
    <property type="entry name" value="HTH_24"/>
    <property type="match status" value="1"/>
</dbReference>
<dbReference type="Gene3D" id="1.10.10.10">
    <property type="entry name" value="Winged helix-like DNA-binding domain superfamily/Winged helix DNA-binding domain"/>
    <property type="match status" value="1"/>
</dbReference>
<dbReference type="Pfam" id="PF00480">
    <property type="entry name" value="ROK"/>
    <property type="match status" value="1"/>
</dbReference>
<accession>A0ABU7ZL04</accession>
<dbReference type="SUPFAM" id="SSF53067">
    <property type="entry name" value="Actin-like ATPase domain"/>
    <property type="match status" value="1"/>
</dbReference>
<keyword evidence="2" id="KW-1185">Reference proteome</keyword>
<dbReference type="PANTHER" id="PTHR18964">
    <property type="entry name" value="ROK (REPRESSOR, ORF, KINASE) FAMILY"/>
    <property type="match status" value="1"/>
</dbReference>
<dbReference type="SUPFAM" id="SSF46785">
    <property type="entry name" value="Winged helix' DNA-binding domain"/>
    <property type="match status" value="1"/>
</dbReference>
<dbReference type="RefSeq" id="WP_334250657.1">
    <property type="nucleotide sequence ID" value="NZ_JBAKBE010000003.1"/>
</dbReference>
<reference evidence="1 2" key="1">
    <citation type="submission" date="2024-02" db="EMBL/GenBank/DDBJ databases">
        <title>A new putative Pannonibacter species isolated from two cases of bloodstream infections in paediatric patients.</title>
        <authorList>
            <person name="Castellana S."/>
            <person name="De Laurentiis V."/>
            <person name="Grassi M."/>
            <person name="De Leonardis F."/>
            <person name="Mosca A."/>
            <person name="De Carlo C."/>
            <person name="Sparapano E."/>
            <person name="Ronga L."/>
            <person name="Santacroce L."/>
            <person name="Chironna M."/>
            <person name="De Robertis A."/>
            <person name="Bianco A."/>
            <person name="Del Sambro L."/>
            <person name="Capozzi L."/>
            <person name="Parisi A."/>
        </authorList>
    </citation>
    <scope>NUCLEOTIDE SEQUENCE [LARGE SCALE GENOMIC DNA]</scope>
    <source>
        <strain evidence="1 2">Pt2</strain>
    </source>
</reference>
<evidence type="ECO:0000313" key="1">
    <source>
        <dbReference type="EMBL" id="MEH0095840.1"/>
    </source>
</evidence>
<dbReference type="PANTHER" id="PTHR18964:SF169">
    <property type="entry name" value="N-ACETYLMANNOSAMINE KINASE"/>
    <property type="match status" value="1"/>
</dbReference>
<proteinExistence type="predicted"/>
<gene>
    <name evidence="1" type="ORF">V6L76_06240</name>
</gene>
<organism evidence="1 2">
    <name type="scientific">Pannonibacter anstelovis</name>
    <dbReference type="NCBI Taxonomy" id="3121537"/>
    <lineage>
        <taxon>Bacteria</taxon>
        <taxon>Pseudomonadati</taxon>
        <taxon>Pseudomonadota</taxon>
        <taxon>Alphaproteobacteria</taxon>
        <taxon>Hyphomicrobiales</taxon>
        <taxon>Stappiaceae</taxon>
        <taxon>Pannonibacter</taxon>
    </lineage>
</organism>